<sequence length="106" mass="11754">MARIRVGLGSRIRGCNGQNQRGHGSGPIVEDCDEPQLTTLVDLPTQFAEPPTVEPSFGIICTIPRSFLVSSLYFTAPSGEVSIFFLWRDHVSTGQYHISLHKVRQK</sequence>
<reference evidence="1 2" key="1">
    <citation type="journal article" date="2021" name="Plant Biotechnol. J.">
        <title>Multi-omics assisted identification of the key and species-specific regulatory components of drought-tolerant mechanisms in Gossypium stocksii.</title>
        <authorList>
            <person name="Yu D."/>
            <person name="Ke L."/>
            <person name="Zhang D."/>
            <person name="Wu Y."/>
            <person name="Sun Y."/>
            <person name="Mei J."/>
            <person name="Sun J."/>
            <person name="Sun Y."/>
        </authorList>
    </citation>
    <scope>NUCLEOTIDE SEQUENCE [LARGE SCALE GENOMIC DNA]</scope>
    <source>
        <strain evidence="2">cv. E1</strain>
        <tissue evidence="1">Leaf</tissue>
    </source>
</reference>
<evidence type="ECO:0000313" key="1">
    <source>
        <dbReference type="EMBL" id="KAH1098170.1"/>
    </source>
</evidence>
<gene>
    <name evidence="1" type="ORF">J1N35_015091</name>
</gene>
<protein>
    <submittedName>
        <fullName evidence="1">Uncharacterized protein</fullName>
    </submittedName>
</protein>
<dbReference type="Proteomes" id="UP000828251">
    <property type="component" value="Unassembled WGS sequence"/>
</dbReference>
<keyword evidence="2" id="KW-1185">Reference proteome</keyword>
<dbReference type="AlphaFoldDB" id="A0A9D3VVA2"/>
<comment type="caution">
    <text evidence="1">The sequence shown here is derived from an EMBL/GenBank/DDBJ whole genome shotgun (WGS) entry which is preliminary data.</text>
</comment>
<name>A0A9D3VVA2_9ROSI</name>
<organism evidence="1 2">
    <name type="scientific">Gossypium stocksii</name>
    <dbReference type="NCBI Taxonomy" id="47602"/>
    <lineage>
        <taxon>Eukaryota</taxon>
        <taxon>Viridiplantae</taxon>
        <taxon>Streptophyta</taxon>
        <taxon>Embryophyta</taxon>
        <taxon>Tracheophyta</taxon>
        <taxon>Spermatophyta</taxon>
        <taxon>Magnoliopsida</taxon>
        <taxon>eudicotyledons</taxon>
        <taxon>Gunneridae</taxon>
        <taxon>Pentapetalae</taxon>
        <taxon>rosids</taxon>
        <taxon>malvids</taxon>
        <taxon>Malvales</taxon>
        <taxon>Malvaceae</taxon>
        <taxon>Malvoideae</taxon>
        <taxon>Gossypium</taxon>
    </lineage>
</organism>
<dbReference type="EMBL" id="JAIQCV010000005">
    <property type="protein sequence ID" value="KAH1098170.1"/>
    <property type="molecule type" value="Genomic_DNA"/>
</dbReference>
<evidence type="ECO:0000313" key="2">
    <source>
        <dbReference type="Proteomes" id="UP000828251"/>
    </source>
</evidence>
<proteinExistence type="predicted"/>
<accession>A0A9D3VVA2</accession>